<comment type="similarity">
    <text evidence="1">Belongs to the metallo-dependent hydrolases superfamily. CpsB/CapC family.</text>
</comment>
<evidence type="ECO:0000313" key="5">
    <source>
        <dbReference type="EMBL" id="TEW74970.1"/>
    </source>
</evidence>
<organism evidence="5 6">
    <name type="scientific">Gramella jeungdoensis</name>
    <dbReference type="NCBI Taxonomy" id="708091"/>
    <lineage>
        <taxon>Bacteria</taxon>
        <taxon>Pseudomonadati</taxon>
        <taxon>Bacteroidota</taxon>
        <taxon>Flavobacteriia</taxon>
        <taxon>Flavobacteriales</taxon>
        <taxon>Flavobacteriaceae</taxon>
        <taxon>Christiangramia</taxon>
    </lineage>
</organism>
<dbReference type="PIRSF" id="PIRSF016557">
    <property type="entry name" value="Caps_synth_CpsB"/>
    <property type="match status" value="1"/>
</dbReference>
<evidence type="ECO:0000313" key="6">
    <source>
        <dbReference type="Proteomes" id="UP000298517"/>
    </source>
</evidence>
<evidence type="ECO:0000256" key="1">
    <source>
        <dbReference type="ARBA" id="ARBA00005750"/>
    </source>
</evidence>
<proteinExistence type="inferred from homology"/>
<dbReference type="Gene3D" id="3.20.20.140">
    <property type="entry name" value="Metal-dependent hydrolases"/>
    <property type="match status" value="1"/>
</dbReference>
<dbReference type="SUPFAM" id="SSF89550">
    <property type="entry name" value="PHP domain-like"/>
    <property type="match status" value="1"/>
</dbReference>
<dbReference type="AlphaFoldDB" id="A0A4Y8AUB6"/>
<dbReference type="InterPro" id="IPR016667">
    <property type="entry name" value="Caps_polysacc_synth_CpsB/CapC"/>
</dbReference>
<evidence type="ECO:0000256" key="3">
    <source>
        <dbReference type="ARBA" id="ARBA00022801"/>
    </source>
</evidence>
<dbReference type="RefSeq" id="WP_134247340.1">
    <property type="nucleotide sequence ID" value="NZ_SNQI01000002.1"/>
</dbReference>
<accession>A0A4Y8AUB6</accession>
<dbReference type="InterPro" id="IPR016195">
    <property type="entry name" value="Pol/histidinol_Pase-like"/>
</dbReference>
<dbReference type="Pfam" id="PF19567">
    <property type="entry name" value="CpsB_CapC"/>
    <property type="match status" value="1"/>
</dbReference>
<keyword evidence="6" id="KW-1185">Reference proteome</keyword>
<protein>
    <recommendedName>
        <fullName evidence="2">protein-tyrosine-phosphatase</fullName>
        <ecNumber evidence="2">3.1.3.48</ecNumber>
    </recommendedName>
</protein>
<keyword evidence="3" id="KW-0378">Hydrolase</keyword>
<comment type="caution">
    <text evidence="5">The sequence shown here is derived from an EMBL/GenBank/DDBJ whole genome shotgun (WGS) entry which is preliminary data.</text>
</comment>
<dbReference type="GO" id="GO:0004725">
    <property type="term" value="F:protein tyrosine phosphatase activity"/>
    <property type="evidence" value="ECO:0007669"/>
    <property type="project" value="UniProtKB-EC"/>
</dbReference>
<dbReference type="Proteomes" id="UP000298517">
    <property type="component" value="Unassembled WGS sequence"/>
</dbReference>
<reference evidence="5 6" key="1">
    <citation type="journal article" date="2011" name="J. Microbiol.">
        <title>Gramella jeungdoensis sp. nov., isolated from a solar saltern in Korea.</title>
        <authorList>
            <person name="Joung Y."/>
            <person name="Kim H."/>
            <person name="Jang T."/>
            <person name="Ahn T.S."/>
            <person name="Joh K."/>
        </authorList>
    </citation>
    <scope>NUCLEOTIDE SEQUENCE [LARGE SCALE GENOMIC DNA]</scope>
    <source>
        <strain evidence="5 6">KCTC 23123</strain>
    </source>
</reference>
<evidence type="ECO:0000256" key="2">
    <source>
        <dbReference type="ARBA" id="ARBA00013064"/>
    </source>
</evidence>
<dbReference type="PANTHER" id="PTHR39181">
    <property type="entry name" value="TYROSINE-PROTEIN PHOSPHATASE YWQE"/>
    <property type="match status" value="1"/>
</dbReference>
<sequence>MLSFFRKNKNSITTLFPDNYVDIHSHLLPNIDDGSKSFEESVALIKRLSNYGIKNFVITPHIMDGVWNNTPRNINQKLFEFTNYLKTQEIYDINIRAAAEYMIDANFEILLSKKKLLTINDKYLLIELSYFNPPINLKEILFKIQIAGYQPILAHPERYTFYHSNYKEFFKLKERGCLFQLNLLSLSQHYGSKTTKIAEQLLKDNLIDFTGTDTHNNHHLNVLETINNRKLLKLVAPVLEHNSKLLQHN</sequence>
<dbReference type="OrthoDB" id="9788539at2"/>
<comment type="catalytic activity">
    <reaction evidence="4">
        <text>O-phospho-L-tyrosyl-[protein] + H2O = L-tyrosyl-[protein] + phosphate</text>
        <dbReference type="Rhea" id="RHEA:10684"/>
        <dbReference type="Rhea" id="RHEA-COMP:10136"/>
        <dbReference type="Rhea" id="RHEA-COMP:20101"/>
        <dbReference type="ChEBI" id="CHEBI:15377"/>
        <dbReference type="ChEBI" id="CHEBI:43474"/>
        <dbReference type="ChEBI" id="CHEBI:46858"/>
        <dbReference type="ChEBI" id="CHEBI:61978"/>
        <dbReference type="EC" id="3.1.3.48"/>
    </reaction>
</comment>
<dbReference type="EMBL" id="SNQI01000002">
    <property type="protein sequence ID" value="TEW74970.1"/>
    <property type="molecule type" value="Genomic_DNA"/>
</dbReference>
<dbReference type="GO" id="GO:0030145">
    <property type="term" value="F:manganese ion binding"/>
    <property type="evidence" value="ECO:0007669"/>
    <property type="project" value="InterPro"/>
</dbReference>
<evidence type="ECO:0000256" key="4">
    <source>
        <dbReference type="ARBA" id="ARBA00051722"/>
    </source>
</evidence>
<name>A0A4Y8AUB6_9FLAO</name>
<dbReference type="EC" id="3.1.3.48" evidence="2"/>
<gene>
    <name evidence="5" type="ORF">E2488_05445</name>
</gene>
<dbReference type="PANTHER" id="PTHR39181:SF1">
    <property type="entry name" value="TYROSINE-PROTEIN PHOSPHATASE YWQE"/>
    <property type="match status" value="1"/>
</dbReference>